<dbReference type="PANTHER" id="PTHR11435:SF1">
    <property type="entry name" value="NADH-UBIQUINONE OXIDOREDUCTASE CHAIN 6"/>
    <property type="match status" value="1"/>
</dbReference>
<keyword evidence="12 15" id="KW-0496">Mitochondrion</keyword>
<comment type="subcellular location">
    <subcellularLocation>
        <location evidence="1 15">Mitochondrion membrane</location>
        <topology evidence="1 15">Multi-pass membrane protein</topology>
    </subcellularLocation>
</comment>
<comment type="function">
    <text evidence="15">Core subunit of the mitochondrial membrane respiratory chain NADH dehydrogenase (Complex I) which catalyzes electron transfer from NADH through the respiratory chain, using ubiquinone as an electron acceptor. Essential for the catalytic activity and assembly of complex I.</text>
</comment>
<evidence type="ECO:0000256" key="14">
    <source>
        <dbReference type="ARBA" id="ARBA00049551"/>
    </source>
</evidence>
<evidence type="ECO:0000256" key="12">
    <source>
        <dbReference type="ARBA" id="ARBA00023128"/>
    </source>
</evidence>
<evidence type="ECO:0000256" key="7">
    <source>
        <dbReference type="ARBA" id="ARBA00022692"/>
    </source>
</evidence>
<evidence type="ECO:0000256" key="6">
    <source>
        <dbReference type="ARBA" id="ARBA00022660"/>
    </source>
</evidence>
<evidence type="ECO:0000256" key="13">
    <source>
        <dbReference type="ARBA" id="ARBA00023136"/>
    </source>
</evidence>
<name>W5RH50_HYPRS</name>
<keyword evidence="8 15" id="KW-1278">Translocase</keyword>
<feature type="transmembrane region" description="Helical" evidence="15">
    <location>
        <begin position="87"/>
        <end position="107"/>
    </location>
</feature>
<dbReference type="AlphaFoldDB" id="W5RH50"/>
<dbReference type="PANTHER" id="PTHR11435">
    <property type="entry name" value="NADH UBIQUINONE OXIDOREDUCTASE SUBUNIT ND6"/>
    <property type="match status" value="1"/>
</dbReference>
<keyword evidence="9 15" id="KW-0249">Electron transport</keyword>
<evidence type="ECO:0000256" key="5">
    <source>
        <dbReference type="ARBA" id="ARBA00022448"/>
    </source>
</evidence>
<evidence type="ECO:0000256" key="1">
    <source>
        <dbReference type="ARBA" id="ARBA00004225"/>
    </source>
</evidence>
<evidence type="ECO:0000256" key="10">
    <source>
        <dbReference type="ARBA" id="ARBA00022989"/>
    </source>
</evidence>
<keyword evidence="5 15" id="KW-0813">Transport</keyword>
<geneLocation type="mitochondrion" evidence="16"/>
<organism evidence="16">
    <name type="scientific">Hypogeophis rostratus</name>
    <name type="common">Frigate Island caecilian</name>
    <dbReference type="NCBI Taxonomy" id="8450"/>
    <lineage>
        <taxon>Eukaryota</taxon>
        <taxon>Metazoa</taxon>
        <taxon>Chordata</taxon>
        <taxon>Craniata</taxon>
        <taxon>Vertebrata</taxon>
        <taxon>Euteleostomi</taxon>
        <taxon>Amphibia</taxon>
        <taxon>Gymnophiona</taxon>
        <taxon>Indotyphlidae</taxon>
        <taxon>Hypogeophis</taxon>
    </lineage>
</organism>
<evidence type="ECO:0000256" key="15">
    <source>
        <dbReference type="RuleBase" id="RU004430"/>
    </source>
</evidence>
<evidence type="ECO:0000313" key="16">
    <source>
        <dbReference type="EMBL" id="AGZ18991.1"/>
    </source>
</evidence>
<dbReference type="Gene3D" id="1.20.120.1200">
    <property type="entry name" value="NADH-ubiquinone/plastoquinone oxidoreductase chain 6, subunit NuoJ"/>
    <property type="match status" value="1"/>
</dbReference>
<keyword evidence="11 15" id="KW-0520">NAD</keyword>
<dbReference type="GO" id="GO:0031966">
    <property type="term" value="C:mitochondrial membrane"/>
    <property type="evidence" value="ECO:0007669"/>
    <property type="project" value="UniProtKB-SubCell"/>
</dbReference>
<gene>
    <name evidence="16" type="primary">ND6</name>
</gene>
<feature type="transmembrane region" description="Helical" evidence="15">
    <location>
        <begin position="26"/>
        <end position="44"/>
    </location>
</feature>
<sequence length="176" mass="18930">MEYMVFLGLVGLVIGTIGVASNPSPYFAALGLVMTATAGCWVLVSMGMSFLSLILFLIYLGGMLVVFAYSAAMAAEPYPVAWGDWSVVFYVLAYCVVLLLGLSLLAGESVMCVNGEFSFVRNDWEGVSVMYLMGGGVLLILGWALLVTLFVVLELIRVVGCVAIRAVNVEMSKVKW</sequence>
<keyword evidence="7 15" id="KW-0812">Transmembrane</keyword>
<evidence type="ECO:0000256" key="2">
    <source>
        <dbReference type="ARBA" id="ARBA00005698"/>
    </source>
</evidence>
<feature type="transmembrane region" description="Helical" evidence="15">
    <location>
        <begin position="128"/>
        <end position="153"/>
    </location>
</feature>
<dbReference type="InterPro" id="IPR001457">
    <property type="entry name" value="NADH_UbQ/plastoQ_OxRdtase_su6"/>
</dbReference>
<dbReference type="EMBL" id="KF540154">
    <property type="protein sequence ID" value="AGZ18991.1"/>
    <property type="molecule type" value="Genomic_DNA"/>
</dbReference>
<dbReference type="Pfam" id="PF00499">
    <property type="entry name" value="Oxidored_q3"/>
    <property type="match status" value="1"/>
</dbReference>
<feature type="transmembrane region" description="Helical" evidence="15">
    <location>
        <begin position="51"/>
        <end position="75"/>
    </location>
</feature>
<accession>W5RH50</accession>
<evidence type="ECO:0000256" key="3">
    <source>
        <dbReference type="ARBA" id="ARBA00012944"/>
    </source>
</evidence>
<comment type="similarity">
    <text evidence="2 15">Belongs to the complex I subunit 6 family.</text>
</comment>
<dbReference type="InterPro" id="IPR042106">
    <property type="entry name" value="Nuo/plastoQ_OxRdtase_6_NuoJ"/>
</dbReference>
<keyword evidence="10 15" id="KW-1133">Transmembrane helix</keyword>
<comment type="catalytic activity">
    <reaction evidence="14 15">
        <text>a ubiquinone + NADH + 5 H(+)(in) = a ubiquinol + NAD(+) + 4 H(+)(out)</text>
        <dbReference type="Rhea" id="RHEA:29091"/>
        <dbReference type="Rhea" id="RHEA-COMP:9565"/>
        <dbReference type="Rhea" id="RHEA-COMP:9566"/>
        <dbReference type="ChEBI" id="CHEBI:15378"/>
        <dbReference type="ChEBI" id="CHEBI:16389"/>
        <dbReference type="ChEBI" id="CHEBI:17976"/>
        <dbReference type="ChEBI" id="CHEBI:57540"/>
        <dbReference type="ChEBI" id="CHEBI:57945"/>
        <dbReference type="EC" id="7.1.1.2"/>
    </reaction>
</comment>
<evidence type="ECO:0000256" key="11">
    <source>
        <dbReference type="ARBA" id="ARBA00023027"/>
    </source>
</evidence>
<keyword evidence="15" id="KW-0830">Ubiquinone</keyword>
<proteinExistence type="inferred from homology"/>
<keyword evidence="13 15" id="KW-0472">Membrane</keyword>
<dbReference type="GO" id="GO:0008137">
    <property type="term" value="F:NADH dehydrogenase (ubiquinone) activity"/>
    <property type="evidence" value="ECO:0007669"/>
    <property type="project" value="UniProtKB-UniRule"/>
</dbReference>
<protein>
    <recommendedName>
        <fullName evidence="4 15">NADH-ubiquinone oxidoreductase chain 6</fullName>
        <ecNumber evidence="3 15">7.1.1.2</ecNumber>
    </recommendedName>
</protein>
<keyword evidence="6 15" id="KW-0679">Respiratory chain</keyword>
<evidence type="ECO:0000256" key="8">
    <source>
        <dbReference type="ARBA" id="ARBA00022967"/>
    </source>
</evidence>
<dbReference type="InterPro" id="IPR050269">
    <property type="entry name" value="ComplexI_Subunit6"/>
</dbReference>
<reference evidence="16" key="1">
    <citation type="journal article" date="2014" name="Mol. Phylogenet. Evol.">
        <title>Life-history evolution and mitogenomic phylogeny of caecilian amphibians.</title>
        <authorList>
            <person name="San Mauro D."/>
            <person name="Gower D.J."/>
            <person name="Muller H."/>
            <person name="Loader S.P."/>
            <person name="Zardoya R."/>
            <person name="Nussbaum R.A."/>
            <person name="Wilkinson M."/>
        </authorList>
    </citation>
    <scope>NUCLEOTIDE SEQUENCE</scope>
</reference>
<evidence type="ECO:0000256" key="9">
    <source>
        <dbReference type="ARBA" id="ARBA00022982"/>
    </source>
</evidence>
<dbReference type="EC" id="7.1.1.2" evidence="3 15"/>
<evidence type="ECO:0000256" key="4">
    <source>
        <dbReference type="ARBA" id="ARBA00021095"/>
    </source>
</evidence>